<reference evidence="8 9" key="1">
    <citation type="journal article" date="2007" name="Nat. Biotechnol.">
        <title>Complete genome sequence of the myxobacterium Sorangium cellulosum.</title>
        <authorList>
            <person name="Schneiker S."/>
            <person name="Perlova O."/>
            <person name="Kaiser O."/>
            <person name="Gerth K."/>
            <person name="Alici A."/>
            <person name="Altmeyer M.O."/>
            <person name="Bartels D."/>
            <person name="Bekel T."/>
            <person name="Beyer S."/>
            <person name="Bode E."/>
            <person name="Bode H.B."/>
            <person name="Bolten C.J."/>
            <person name="Choudhuri J.V."/>
            <person name="Doss S."/>
            <person name="Elnakady Y.A."/>
            <person name="Frank B."/>
            <person name="Gaigalat L."/>
            <person name="Goesmann A."/>
            <person name="Groeger C."/>
            <person name="Gross F."/>
            <person name="Jelsbak L."/>
            <person name="Jelsbak L."/>
            <person name="Kalinowski J."/>
            <person name="Kegler C."/>
            <person name="Knauber T."/>
            <person name="Konietzny S."/>
            <person name="Kopp M."/>
            <person name="Krause L."/>
            <person name="Krug D."/>
            <person name="Linke B."/>
            <person name="Mahmud T."/>
            <person name="Martinez-Arias R."/>
            <person name="McHardy A.C."/>
            <person name="Merai M."/>
            <person name="Meyer F."/>
            <person name="Mormann S."/>
            <person name="Munoz-Dorado J."/>
            <person name="Perez J."/>
            <person name="Pradella S."/>
            <person name="Rachid S."/>
            <person name="Raddatz G."/>
            <person name="Rosenau F."/>
            <person name="Rueckert C."/>
            <person name="Sasse F."/>
            <person name="Scharfe M."/>
            <person name="Schuster S.C."/>
            <person name="Suen G."/>
            <person name="Treuner-Lange A."/>
            <person name="Velicer G.J."/>
            <person name="Vorholter F.-J."/>
            <person name="Weissman K.J."/>
            <person name="Welch R.D."/>
            <person name="Wenzel S.C."/>
            <person name="Whitworth D.E."/>
            <person name="Wilhelm S."/>
            <person name="Wittmann C."/>
            <person name="Bloecker H."/>
            <person name="Puehler A."/>
            <person name="Mueller R."/>
        </authorList>
    </citation>
    <scope>NUCLEOTIDE SEQUENCE [LARGE SCALE GENOMIC DNA]</scope>
    <source>
        <strain evidence="9">So ce56</strain>
    </source>
</reference>
<dbReference type="AlphaFoldDB" id="A9G3Q4"/>
<dbReference type="EC" id="1.14.-.-" evidence="8"/>
<dbReference type="PRINTS" id="PR00359">
    <property type="entry name" value="BP450"/>
</dbReference>
<evidence type="ECO:0000256" key="1">
    <source>
        <dbReference type="ARBA" id="ARBA00010617"/>
    </source>
</evidence>
<dbReference type="InterPro" id="IPR017972">
    <property type="entry name" value="Cyt_P450_CS"/>
</dbReference>
<organism evidence="8 9">
    <name type="scientific">Sorangium cellulosum (strain So ce56)</name>
    <name type="common">Polyangium cellulosum (strain So ce56)</name>
    <dbReference type="NCBI Taxonomy" id="448385"/>
    <lineage>
        <taxon>Bacteria</taxon>
        <taxon>Pseudomonadati</taxon>
        <taxon>Myxococcota</taxon>
        <taxon>Polyangia</taxon>
        <taxon>Polyangiales</taxon>
        <taxon>Polyangiaceae</taxon>
        <taxon>Sorangium</taxon>
    </lineage>
</organism>
<comment type="similarity">
    <text evidence="1 7">Belongs to the cytochrome P450 family.</text>
</comment>
<evidence type="ECO:0000256" key="3">
    <source>
        <dbReference type="ARBA" id="ARBA00022723"/>
    </source>
</evidence>
<sequence length="409" mass="45851">METQVAATQPEINIIAPENLRWPYPMFRRLLLEEPVFYDKNTGSWVVSRYEDVNALLRDARMSADRYVALADTVPPEQKEMNSYIVKSLSMFMLNVENPTHFRLRNLTNRSFTPKSIAAMRPSAHAVVNELLDAVQPRGHMDVVADLAYPMPIKFICGILGMPVEDMGLIKQLSDDVSVYIGSAGKAAGCIPPAYHAIVEFSKLFRPLVEARRKEPKDDLISSMVTTRVDGDSLSDDEVIANCILFLVAGFETVTNLIACGTLALLEHPDQLELLKRDSRLMEGAIDEMLRYYPPVNRTARLCVEDIPLRGKVIKKGQIVVLMLGAGNRDPSEYPDPDRFDIARENRSRPLSFGGGHHFCIGSHLARMEGEVALGALLQRMPNLRLATQEVEWRGNSRFRGLRALPVSF</sequence>
<proteinExistence type="inferred from homology"/>
<dbReference type="GO" id="GO:0020037">
    <property type="term" value="F:heme binding"/>
    <property type="evidence" value="ECO:0007669"/>
    <property type="project" value="InterPro"/>
</dbReference>
<evidence type="ECO:0000313" key="8">
    <source>
        <dbReference type="EMBL" id="CAN95787.1"/>
    </source>
</evidence>
<keyword evidence="5 7" id="KW-0408">Iron</keyword>
<keyword evidence="9" id="KW-1185">Reference proteome</keyword>
<dbReference type="KEGG" id="scl:sce5624"/>
<dbReference type="SUPFAM" id="SSF48264">
    <property type="entry name" value="Cytochrome P450"/>
    <property type="match status" value="1"/>
</dbReference>
<dbReference type="BioCyc" id="SCEL448385:SCE_RS28910-MONOMER"/>
<evidence type="ECO:0000256" key="7">
    <source>
        <dbReference type="RuleBase" id="RU000461"/>
    </source>
</evidence>
<dbReference type="InterPro" id="IPR036396">
    <property type="entry name" value="Cyt_P450_sf"/>
</dbReference>
<dbReference type="InterPro" id="IPR001128">
    <property type="entry name" value="Cyt_P450"/>
</dbReference>
<dbReference type="EMBL" id="AM746676">
    <property type="protein sequence ID" value="CAN95787.1"/>
    <property type="molecule type" value="Genomic_DNA"/>
</dbReference>
<keyword evidence="6 7" id="KW-0503">Monooxygenase</keyword>
<dbReference type="Pfam" id="PF00067">
    <property type="entry name" value="p450"/>
    <property type="match status" value="1"/>
</dbReference>
<dbReference type="Gene3D" id="1.10.630.10">
    <property type="entry name" value="Cytochrome P450"/>
    <property type="match status" value="1"/>
</dbReference>
<gene>
    <name evidence="8" type="primary">cypA4</name>
    <name evidence="8" type="ordered locus">sce5624</name>
</gene>
<dbReference type="HOGENOM" id="CLU_033716_0_2_7"/>
<keyword evidence="3 7" id="KW-0479">Metal-binding</keyword>
<evidence type="ECO:0000256" key="5">
    <source>
        <dbReference type="ARBA" id="ARBA00023004"/>
    </source>
</evidence>
<dbReference type="STRING" id="448385.sce5624"/>
<dbReference type="PROSITE" id="PS00086">
    <property type="entry name" value="CYTOCHROME_P450"/>
    <property type="match status" value="1"/>
</dbReference>
<dbReference type="eggNOG" id="COG2124">
    <property type="taxonomic scope" value="Bacteria"/>
</dbReference>
<dbReference type="PANTHER" id="PTHR46696:SF1">
    <property type="entry name" value="CYTOCHROME P450 YJIB-RELATED"/>
    <property type="match status" value="1"/>
</dbReference>
<evidence type="ECO:0000313" key="9">
    <source>
        <dbReference type="Proteomes" id="UP000002139"/>
    </source>
</evidence>
<name>A9G3Q4_SORC5</name>
<dbReference type="RefSeq" id="WP_012238252.1">
    <property type="nucleotide sequence ID" value="NC_010162.1"/>
</dbReference>
<evidence type="ECO:0000256" key="2">
    <source>
        <dbReference type="ARBA" id="ARBA00022617"/>
    </source>
</evidence>
<dbReference type="CDD" id="cd20625">
    <property type="entry name" value="CYP164-like"/>
    <property type="match status" value="1"/>
</dbReference>
<protein>
    <submittedName>
        <fullName evidence="8">Cytochrome P450 CYP266A1</fullName>
        <ecNumber evidence="8">1.14.-.-</ecNumber>
    </submittedName>
</protein>
<dbReference type="GO" id="GO:0004497">
    <property type="term" value="F:monooxygenase activity"/>
    <property type="evidence" value="ECO:0007669"/>
    <property type="project" value="UniProtKB-KW"/>
</dbReference>
<dbReference type="GO" id="GO:0005506">
    <property type="term" value="F:iron ion binding"/>
    <property type="evidence" value="ECO:0007669"/>
    <property type="project" value="InterPro"/>
</dbReference>
<keyword evidence="2 7" id="KW-0349">Heme</keyword>
<dbReference type="InterPro" id="IPR002397">
    <property type="entry name" value="Cyt_P450_B"/>
</dbReference>
<dbReference type="PRINTS" id="PR00385">
    <property type="entry name" value="P450"/>
</dbReference>
<keyword evidence="4 7" id="KW-0560">Oxidoreductase</keyword>
<dbReference type="Proteomes" id="UP000002139">
    <property type="component" value="Chromosome"/>
</dbReference>
<evidence type="ECO:0000256" key="4">
    <source>
        <dbReference type="ARBA" id="ARBA00023002"/>
    </source>
</evidence>
<accession>A9G3Q4</accession>
<dbReference type="GO" id="GO:0016705">
    <property type="term" value="F:oxidoreductase activity, acting on paired donors, with incorporation or reduction of molecular oxygen"/>
    <property type="evidence" value="ECO:0007669"/>
    <property type="project" value="InterPro"/>
</dbReference>
<dbReference type="FunFam" id="1.10.630.10:FF:000018">
    <property type="entry name" value="Cytochrome P450 monooxygenase"/>
    <property type="match status" value="1"/>
</dbReference>
<evidence type="ECO:0000256" key="6">
    <source>
        <dbReference type="ARBA" id="ARBA00023033"/>
    </source>
</evidence>
<dbReference type="PANTHER" id="PTHR46696">
    <property type="entry name" value="P450, PUTATIVE (EUROFUNG)-RELATED"/>
    <property type="match status" value="1"/>
</dbReference>